<keyword evidence="3" id="KW-1185">Reference proteome</keyword>
<dbReference type="AlphaFoldDB" id="D2R0X1"/>
<dbReference type="Proteomes" id="UP000001887">
    <property type="component" value="Chromosome"/>
</dbReference>
<feature type="domain" description="MobA-like NTP transferase" evidence="1">
    <location>
        <begin position="6"/>
        <end position="178"/>
    </location>
</feature>
<sequence>MARALAVIPACGESRRMQRPKLLLPWKTSTVIAAVVRSWLSTPIDRLLIVCRASDAPLLEHLEELRASHGQRLEIIRLDPPPREMKASIAAAIHHLTREVASCDPQDVPADYLAIAPGDLPRLPAEVISRLLEQIPTDAVVQPSIAGRLRHPVLLPWSVARQILKLDASETLATLVQRASCKAVPCDDLASPRDFADLDTPEEYQQLLDD</sequence>
<dbReference type="InterPro" id="IPR025877">
    <property type="entry name" value="MobA-like_NTP_Trfase"/>
</dbReference>
<evidence type="ECO:0000259" key="1">
    <source>
        <dbReference type="Pfam" id="PF12804"/>
    </source>
</evidence>
<name>D2R0X1_PIRSD</name>
<dbReference type="HOGENOM" id="CLU_061980_1_2_0"/>
<dbReference type="GO" id="GO:0016779">
    <property type="term" value="F:nucleotidyltransferase activity"/>
    <property type="evidence" value="ECO:0007669"/>
    <property type="project" value="UniProtKB-ARBA"/>
</dbReference>
<proteinExistence type="predicted"/>
<dbReference type="Gene3D" id="3.90.550.10">
    <property type="entry name" value="Spore Coat Polysaccharide Biosynthesis Protein SpsA, Chain A"/>
    <property type="match status" value="1"/>
</dbReference>
<dbReference type="PANTHER" id="PTHR43777:SF1">
    <property type="entry name" value="MOLYBDENUM COFACTOR CYTIDYLYLTRANSFERASE"/>
    <property type="match status" value="1"/>
</dbReference>
<dbReference type="STRING" id="530564.Psta_3801"/>
<dbReference type="PANTHER" id="PTHR43777">
    <property type="entry name" value="MOLYBDENUM COFACTOR CYTIDYLYLTRANSFERASE"/>
    <property type="match status" value="1"/>
</dbReference>
<organism evidence="2 3">
    <name type="scientific">Pirellula staleyi (strain ATCC 27377 / DSM 6068 / ICPB 4128)</name>
    <name type="common">Pirella staleyi</name>
    <dbReference type="NCBI Taxonomy" id="530564"/>
    <lineage>
        <taxon>Bacteria</taxon>
        <taxon>Pseudomonadati</taxon>
        <taxon>Planctomycetota</taxon>
        <taxon>Planctomycetia</taxon>
        <taxon>Pirellulales</taxon>
        <taxon>Pirellulaceae</taxon>
        <taxon>Pirellula</taxon>
    </lineage>
</organism>
<accession>D2R0X1</accession>
<dbReference type="Pfam" id="PF12804">
    <property type="entry name" value="NTP_transf_3"/>
    <property type="match status" value="1"/>
</dbReference>
<dbReference type="KEGG" id="psl:Psta_3801"/>
<reference evidence="2 3" key="1">
    <citation type="journal article" date="2009" name="Stand. Genomic Sci.">
        <title>Complete genome sequence of Pirellula staleyi type strain (ATCC 27377).</title>
        <authorList>
            <person name="Clum A."/>
            <person name="Tindall B.J."/>
            <person name="Sikorski J."/>
            <person name="Ivanova N."/>
            <person name="Mavrommatis K."/>
            <person name="Lucas S."/>
            <person name="Glavina del Rio T."/>
            <person name="Nolan M."/>
            <person name="Chen F."/>
            <person name="Tice H."/>
            <person name="Pitluck S."/>
            <person name="Cheng J.F."/>
            <person name="Chertkov O."/>
            <person name="Brettin T."/>
            <person name="Han C."/>
            <person name="Detter J.C."/>
            <person name="Kuske C."/>
            <person name="Bruce D."/>
            <person name="Goodwin L."/>
            <person name="Ovchinikova G."/>
            <person name="Pati A."/>
            <person name="Mikhailova N."/>
            <person name="Chen A."/>
            <person name="Palaniappan K."/>
            <person name="Land M."/>
            <person name="Hauser L."/>
            <person name="Chang Y.J."/>
            <person name="Jeffries C.D."/>
            <person name="Chain P."/>
            <person name="Rohde M."/>
            <person name="Goker M."/>
            <person name="Bristow J."/>
            <person name="Eisen J.A."/>
            <person name="Markowitz V."/>
            <person name="Hugenholtz P."/>
            <person name="Kyrpides N.C."/>
            <person name="Klenk H.P."/>
            <person name="Lapidus A."/>
        </authorList>
    </citation>
    <scope>NUCLEOTIDE SEQUENCE [LARGE SCALE GENOMIC DNA]</scope>
    <source>
        <strain evidence="3">ATCC 27377 / DSM 6068 / ICPB 4128</strain>
    </source>
</reference>
<dbReference type="eggNOG" id="COG2068">
    <property type="taxonomic scope" value="Bacteria"/>
</dbReference>
<evidence type="ECO:0000313" key="3">
    <source>
        <dbReference type="Proteomes" id="UP000001887"/>
    </source>
</evidence>
<dbReference type="EMBL" id="CP001848">
    <property type="protein sequence ID" value="ADB18456.1"/>
    <property type="molecule type" value="Genomic_DNA"/>
</dbReference>
<dbReference type="SUPFAM" id="SSF53448">
    <property type="entry name" value="Nucleotide-diphospho-sugar transferases"/>
    <property type="match status" value="1"/>
</dbReference>
<dbReference type="OrthoDB" id="285216at2"/>
<dbReference type="InterPro" id="IPR029044">
    <property type="entry name" value="Nucleotide-diphossugar_trans"/>
</dbReference>
<protein>
    <submittedName>
        <fullName evidence="2">Uncharacterized MobA-related protein-like protein</fullName>
    </submittedName>
</protein>
<evidence type="ECO:0000313" key="2">
    <source>
        <dbReference type="EMBL" id="ADB18456.1"/>
    </source>
</evidence>
<gene>
    <name evidence="2" type="ordered locus">Psta_3801</name>
</gene>